<dbReference type="InterPro" id="IPR000620">
    <property type="entry name" value="EamA_dom"/>
</dbReference>
<dbReference type="Pfam" id="PF00892">
    <property type="entry name" value="EamA"/>
    <property type="match status" value="2"/>
</dbReference>
<dbReference type="PANTHER" id="PTHR31218">
    <property type="entry name" value="WAT1-RELATED PROTEIN"/>
    <property type="match status" value="1"/>
</dbReference>
<feature type="transmembrane region" description="Helical" evidence="6">
    <location>
        <begin position="5"/>
        <end position="24"/>
    </location>
</feature>
<dbReference type="InterPro" id="IPR030184">
    <property type="entry name" value="WAT1-related"/>
</dbReference>
<gene>
    <name evidence="8" type="ORF">LIER_16249</name>
</gene>
<evidence type="ECO:0000256" key="1">
    <source>
        <dbReference type="ARBA" id="ARBA00004141"/>
    </source>
</evidence>
<comment type="subcellular location">
    <subcellularLocation>
        <location evidence="1 6">Membrane</location>
        <topology evidence="1 6">Multi-pass membrane protein</topology>
    </subcellularLocation>
</comment>
<feature type="transmembrane region" description="Helical" evidence="6">
    <location>
        <begin position="256"/>
        <end position="273"/>
    </location>
</feature>
<feature type="transmembrane region" description="Helical" evidence="6">
    <location>
        <begin position="184"/>
        <end position="204"/>
    </location>
</feature>
<evidence type="ECO:0000256" key="5">
    <source>
        <dbReference type="ARBA" id="ARBA00023136"/>
    </source>
</evidence>
<comment type="caution">
    <text evidence="8">The sequence shown here is derived from an EMBL/GenBank/DDBJ whole genome shotgun (WGS) entry which is preliminary data.</text>
</comment>
<feature type="transmembrane region" description="Helical" evidence="6">
    <location>
        <begin position="216"/>
        <end position="236"/>
    </location>
</feature>
<proteinExistence type="inferred from homology"/>
<feature type="transmembrane region" description="Helical" evidence="6">
    <location>
        <begin position="97"/>
        <end position="120"/>
    </location>
</feature>
<feature type="domain" description="EamA" evidence="7">
    <location>
        <begin position="9"/>
        <end position="148"/>
    </location>
</feature>
<comment type="similarity">
    <text evidence="2 6">Belongs to the drug/metabolite transporter (DMT) superfamily. Plant drug/metabolite exporter (P-DME) (TC 2.A.7.4) family.</text>
</comment>
<keyword evidence="3 6" id="KW-0812">Transmembrane</keyword>
<protein>
    <recommendedName>
        <fullName evidence="6">WAT1-related protein</fullName>
    </recommendedName>
</protein>
<evidence type="ECO:0000256" key="6">
    <source>
        <dbReference type="RuleBase" id="RU363077"/>
    </source>
</evidence>
<evidence type="ECO:0000256" key="4">
    <source>
        <dbReference type="ARBA" id="ARBA00022989"/>
    </source>
</evidence>
<keyword evidence="9" id="KW-1185">Reference proteome</keyword>
<dbReference type="GO" id="GO:0022857">
    <property type="term" value="F:transmembrane transporter activity"/>
    <property type="evidence" value="ECO:0007669"/>
    <property type="project" value="InterPro"/>
</dbReference>
<name>A0AAV3Q7D9_LITER</name>
<organism evidence="8 9">
    <name type="scientific">Lithospermum erythrorhizon</name>
    <name type="common">Purple gromwell</name>
    <name type="synonym">Lithospermum officinale var. erythrorhizon</name>
    <dbReference type="NCBI Taxonomy" id="34254"/>
    <lineage>
        <taxon>Eukaryota</taxon>
        <taxon>Viridiplantae</taxon>
        <taxon>Streptophyta</taxon>
        <taxon>Embryophyta</taxon>
        <taxon>Tracheophyta</taxon>
        <taxon>Spermatophyta</taxon>
        <taxon>Magnoliopsida</taxon>
        <taxon>eudicotyledons</taxon>
        <taxon>Gunneridae</taxon>
        <taxon>Pentapetalae</taxon>
        <taxon>asterids</taxon>
        <taxon>lamiids</taxon>
        <taxon>Boraginales</taxon>
        <taxon>Boraginaceae</taxon>
        <taxon>Boraginoideae</taxon>
        <taxon>Lithospermeae</taxon>
        <taxon>Lithospermum</taxon>
    </lineage>
</organism>
<evidence type="ECO:0000256" key="3">
    <source>
        <dbReference type="ARBA" id="ARBA00022692"/>
    </source>
</evidence>
<evidence type="ECO:0000256" key="2">
    <source>
        <dbReference type="ARBA" id="ARBA00007635"/>
    </source>
</evidence>
<feature type="domain" description="EamA" evidence="7">
    <location>
        <begin position="187"/>
        <end position="324"/>
    </location>
</feature>
<accession>A0AAV3Q7D9</accession>
<dbReference type="EMBL" id="BAABME010003617">
    <property type="protein sequence ID" value="GAA0159488.1"/>
    <property type="molecule type" value="Genomic_DNA"/>
</dbReference>
<dbReference type="InterPro" id="IPR037185">
    <property type="entry name" value="EmrE-like"/>
</dbReference>
<feature type="transmembrane region" description="Helical" evidence="6">
    <location>
        <begin position="69"/>
        <end position="91"/>
    </location>
</feature>
<evidence type="ECO:0000313" key="8">
    <source>
        <dbReference type="EMBL" id="GAA0159488.1"/>
    </source>
</evidence>
<keyword evidence="5 6" id="KW-0472">Membrane</keyword>
<feature type="transmembrane region" description="Helical" evidence="6">
    <location>
        <begin position="280"/>
        <end position="299"/>
    </location>
</feature>
<feature type="transmembrane region" description="Helical" evidence="6">
    <location>
        <begin position="132"/>
        <end position="150"/>
    </location>
</feature>
<reference evidence="8 9" key="1">
    <citation type="submission" date="2024-01" db="EMBL/GenBank/DDBJ databases">
        <title>The complete chloroplast genome sequence of Lithospermum erythrorhizon: insights into the phylogenetic relationship among Boraginaceae species and the maternal lineages of purple gromwells.</title>
        <authorList>
            <person name="Okada T."/>
            <person name="Watanabe K."/>
        </authorList>
    </citation>
    <scope>NUCLEOTIDE SEQUENCE [LARGE SCALE GENOMIC DNA]</scope>
</reference>
<dbReference type="GO" id="GO:0016020">
    <property type="term" value="C:membrane"/>
    <property type="evidence" value="ECO:0007669"/>
    <property type="project" value="UniProtKB-SubCell"/>
</dbReference>
<evidence type="ECO:0000259" key="7">
    <source>
        <dbReference type="Pfam" id="PF00892"/>
    </source>
</evidence>
<dbReference type="SUPFAM" id="SSF103481">
    <property type="entry name" value="Multidrug resistance efflux transporter EmrE"/>
    <property type="match status" value="2"/>
</dbReference>
<keyword evidence="4 6" id="KW-1133">Transmembrane helix</keyword>
<feature type="transmembrane region" description="Helical" evidence="6">
    <location>
        <begin position="36"/>
        <end position="57"/>
    </location>
</feature>
<sequence length="379" mass="41736">MAGDFFPFLAMVVVQIGYAGMNIMSKLAMDTGMDPFIHVAYRQIFGTMAIAPFAYFLERTTRPKMTMSILFQIFLCSIFGVTVNQITYFVGLKNSTPTVACALSNITPAVTFIFAVPFGLESVGLKTKAGEAKVWGTIICVGGALLLSFYHGHILDIGQSSIHWKYAENAGNQSSSSTGTHGNAFLGPFLVIASAVSWAIWFIIQARLSKEYKAPYSSAALMCFMASFQCVIIGFLFNHDISSWELTPSIRATSTIYSGIVCTALSFCLMSWCLGRKGPLYVSVFSPLLLVIVAILSWALLREKWYIGTLVGSIMIVMGLYGVLWGKNKEMQIDDDDIHIDLNLINLNERKPGKDDIESTFKQAEFNPQATQITSKLVN</sequence>
<feature type="transmembrane region" description="Helical" evidence="6">
    <location>
        <begin position="305"/>
        <end position="324"/>
    </location>
</feature>
<evidence type="ECO:0000313" key="9">
    <source>
        <dbReference type="Proteomes" id="UP001454036"/>
    </source>
</evidence>
<dbReference type="AlphaFoldDB" id="A0AAV3Q7D9"/>
<dbReference type="Proteomes" id="UP001454036">
    <property type="component" value="Unassembled WGS sequence"/>
</dbReference>